<dbReference type="Pfam" id="PF13672">
    <property type="entry name" value="PP2C_2"/>
    <property type="match status" value="1"/>
</dbReference>
<proteinExistence type="predicted"/>
<dbReference type="InterPro" id="IPR036457">
    <property type="entry name" value="PPM-type-like_dom_sf"/>
</dbReference>
<reference evidence="2 3" key="1">
    <citation type="submission" date="2019-12" db="EMBL/GenBank/DDBJ databases">
        <title>complete genome sequences of Pseudomonas otitidis str. WP8-S17-CRE-03 isolated from wastewater treatment plant effluent.</title>
        <authorList>
            <person name="Sekizuka T."/>
            <person name="Itokawa K."/>
            <person name="Yatsu K."/>
            <person name="Inamine Y."/>
            <person name="Kuroda M."/>
        </authorList>
    </citation>
    <scope>NUCLEOTIDE SEQUENCE [LARGE SCALE GENOMIC DNA]</scope>
    <source>
        <strain evidence="2 3">WP8-S17-CRE-03</strain>
    </source>
</reference>
<dbReference type="GO" id="GO:0004722">
    <property type="term" value="F:protein serine/threonine phosphatase activity"/>
    <property type="evidence" value="ECO:0007669"/>
    <property type="project" value="InterPro"/>
</dbReference>
<gene>
    <name evidence="2" type="ORF">WP8S17C03_15880</name>
</gene>
<sequence>MPSTPAPSAPAYAALSVAGRVREHNEDALLCSSTLGLWAVADGMGGHQCGEVASATALAALEQHIQAGADLPTAVHGANEAVLAVAAEGGEERRGMGTTLVALHLQGDAYQLAWAGDSRCYLIDASGIRQISHDHSWVQMLVDLGQLTPEQARQDPRRNVVTQCLGRDDQALEVGSLVGRLAPGELLLLCSDGLSNELDDATLHQVCSRSSTLEAMVGTLVELANCHGGRDNISCIVLGLSAPEPVPPEAPPRSFLSRWFGSRKQR</sequence>
<evidence type="ECO:0000313" key="2">
    <source>
        <dbReference type="EMBL" id="BBT15539.1"/>
    </source>
</evidence>
<dbReference type="RefSeq" id="WP_074969063.1">
    <property type="nucleotide sequence ID" value="NZ_AP022213.1"/>
</dbReference>
<dbReference type="SMART" id="SM00331">
    <property type="entry name" value="PP2C_SIG"/>
    <property type="match status" value="1"/>
</dbReference>
<dbReference type="PANTHER" id="PTHR13832">
    <property type="entry name" value="PROTEIN PHOSPHATASE 2C"/>
    <property type="match status" value="1"/>
</dbReference>
<dbReference type="InterPro" id="IPR001932">
    <property type="entry name" value="PPM-type_phosphatase-like_dom"/>
</dbReference>
<evidence type="ECO:0000259" key="1">
    <source>
        <dbReference type="PROSITE" id="PS51746"/>
    </source>
</evidence>
<dbReference type="PANTHER" id="PTHR13832:SF827">
    <property type="entry name" value="PROTEIN PHOSPHATASE 1L"/>
    <property type="match status" value="1"/>
</dbReference>
<name>A0A1I0TMP8_9GAMM</name>
<dbReference type="CDD" id="cd00143">
    <property type="entry name" value="PP2Cc"/>
    <property type="match status" value="1"/>
</dbReference>
<dbReference type="SMART" id="SM00332">
    <property type="entry name" value="PP2Cc"/>
    <property type="match status" value="1"/>
</dbReference>
<dbReference type="PROSITE" id="PS51746">
    <property type="entry name" value="PPM_2"/>
    <property type="match status" value="1"/>
</dbReference>
<dbReference type="Proteomes" id="UP000515591">
    <property type="component" value="Chromosome"/>
</dbReference>
<dbReference type="EMBL" id="AP022213">
    <property type="protein sequence ID" value="BBT15539.1"/>
    <property type="molecule type" value="Genomic_DNA"/>
</dbReference>
<accession>A0A1I0TMP8</accession>
<dbReference type="SUPFAM" id="SSF81606">
    <property type="entry name" value="PP2C-like"/>
    <property type="match status" value="1"/>
</dbReference>
<dbReference type="STRING" id="319939.SAMN05216263_105133"/>
<evidence type="ECO:0000313" key="3">
    <source>
        <dbReference type="Proteomes" id="UP000515591"/>
    </source>
</evidence>
<protein>
    <submittedName>
        <fullName evidence="2">Protein phosphatase</fullName>
    </submittedName>
</protein>
<dbReference type="Gene3D" id="3.60.40.10">
    <property type="entry name" value="PPM-type phosphatase domain"/>
    <property type="match status" value="1"/>
</dbReference>
<dbReference type="InterPro" id="IPR015655">
    <property type="entry name" value="PP2C"/>
</dbReference>
<dbReference type="AlphaFoldDB" id="A0A1I0TMP8"/>
<feature type="domain" description="PPM-type phosphatase" evidence="1">
    <location>
        <begin position="11"/>
        <end position="240"/>
    </location>
</feature>
<organism evidence="2 3">
    <name type="scientific">Metapseudomonas otitidis</name>
    <dbReference type="NCBI Taxonomy" id="319939"/>
    <lineage>
        <taxon>Bacteria</taxon>
        <taxon>Pseudomonadati</taxon>
        <taxon>Pseudomonadota</taxon>
        <taxon>Gammaproteobacteria</taxon>
        <taxon>Pseudomonadales</taxon>
        <taxon>Pseudomonadaceae</taxon>
        <taxon>Metapseudomonas</taxon>
    </lineage>
</organism>